<organism evidence="3 4">
    <name type="scientific">Devosia algicola</name>
    <dbReference type="NCBI Taxonomy" id="3026418"/>
    <lineage>
        <taxon>Bacteria</taxon>
        <taxon>Pseudomonadati</taxon>
        <taxon>Pseudomonadota</taxon>
        <taxon>Alphaproteobacteria</taxon>
        <taxon>Hyphomicrobiales</taxon>
        <taxon>Devosiaceae</taxon>
        <taxon>Devosia</taxon>
    </lineage>
</organism>
<proteinExistence type="predicted"/>
<dbReference type="InterPro" id="IPR006059">
    <property type="entry name" value="SBP"/>
</dbReference>
<keyword evidence="1" id="KW-0574">Periplasm</keyword>
<dbReference type="Pfam" id="PF01547">
    <property type="entry name" value="SBP_bac_1"/>
    <property type="match status" value="1"/>
</dbReference>
<reference evidence="3 4" key="1">
    <citation type="submission" date="2023-02" db="EMBL/GenBank/DDBJ databases">
        <title>Devosia algicola sp. nov., isolated from the phycosphere of marine algae.</title>
        <authorList>
            <person name="Kim J.M."/>
            <person name="Lee J.K."/>
            <person name="Choi B.J."/>
            <person name="Bayburt H."/>
            <person name="Jeon C.O."/>
        </authorList>
    </citation>
    <scope>NUCLEOTIDE SEQUENCE [LARGE SCALE GENOMIC DNA]</scope>
    <source>
        <strain evidence="3 4">G20-9</strain>
    </source>
</reference>
<dbReference type="EMBL" id="CP118246">
    <property type="protein sequence ID" value="WDR01959.1"/>
    <property type="molecule type" value="Genomic_DNA"/>
</dbReference>
<evidence type="ECO:0000256" key="2">
    <source>
        <dbReference type="SAM" id="SignalP"/>
    </source>
</evidence>
<name>A0ABY7YLM3_9HYPH</name>
<feature type="signal peptide" evidence="2">
    <location>
        <begin position="1"/>
        <end position="23"/>
    </location>
</feature>
<evidence type="ECO:0000313" key="4">
    <source>
        <dbReference type="Proteomes" id="UP001220530"/>
    </source>
</evidence>
<evidence type="ECO:0000313" key="3">
    <source>
        <dbReference type="EMBL" id="WDR01959.1"/>
    </source>
</evidence>
<dbReference type="Proteomes" id="UP001220530">
    <property type="component" value="Chromosome"/>
</dbReference>
<keyword evidence="2" id="KW-0732">Signal</keyword>
<evidence type="ECO:0000256" key="1">
    <source>
        <dbReference type="ARBA" id="ARBA00022764"/>
    </source>
</evidence>
<accession>A0ABY7YLM3</accession>
<sequence>MKSELKTGLVLVAGALMTTMASAQDLTMYTFYTTDVPYYETVIAAYEAANPGVTINVEVFQNTAYDAALRTAFAGGDIPDIISVEPDARAVGMYPLIEAGQARVSERSL</sequence>
<dbReference type="Gene3D" id="3.40.190.10">
    <property type="entry name" value="Periplasmic binding protein-like II"/>
    <property type="match status" value="1"/>
</dbReference>
<dbReference type="RefSeq" id="WP_282218368.1">
    <property type="nucleotide sequence ID" value="NZ_CP118246.1"/>
</dbReference>
<feature type="chain" id="PRO_5045426523" evidence="2">
    <location>
        <begin position="24"/>
        <end position="109"/>
    </location>
</feature>
<protein>
    <submittedName>
        <fullName evidence="3">Extracellular solute-binding protein</fullName>
    </submittedName>
</protein>
<keyword evidence="4" id="KW-1185">Reference proteome</keyword>
<dbReference type="SUPFAM" id="SSF53850">
    <property type="entry name" value="Periplasmic binding protein-like II"/>
    <property type="match status" value="1"/>
</dbReference>
<gene>
    <name evidence="3" type="ORF">PSQ19_14855</name>
</gene>